<evidence type="ECO:0000256" key="3">
    <source>
        <dbReference type="SAM" id="Phobius"/>
    </source>
</evidence>
<dbReference type="Proteomes" id="UP000887566">
    <property type="component" value="Unplaced"/>
</dbReference>
<dbReference type="InterPro" id="IPR057443">
    <property type="entry name" value="At5g54830-like"/>
</dbReference>
<evidence type="ECO:0000256" key="2">
    <source>
        <dbReference type="SAM" id="MobiDB-lite"/>
    </source>
</evidence>
<dbReference type="PANTHER" id="PTHR24036:SF5">
    <property type="entry name" value="THROMBOMODULIN"/>
    <property type="match status" value="1"/>
</dbReference>
<dbReference type="AlphaFoldDB" id="A0A914UUZ3"/>
<dbReference type="SMART" id="SM00686">
    <property type="entry name" value="DM13"/>
    <property type="match status" value="2"/>
</dbReference>
<feature type="domain" description="DM13" evidence="5">
    <location>
        <begin position="60"/>
        <end position="169"/>
    </location>
</feature>
<dbReference type="PANTHER" id="PTHR24036">
    <property type="entry name" value="SKELETOR-RELATED"/>
    <property type="match status" value="1"/>
</dbReference>
<feature type="region of interest" description="Disordered" evidence="2">
    <location>
        <begin position="22"/>
        <end position="61"/>
    </location>
</feature>
<evidence type="ECO:0000313" key="7">
    <source>
        <dbReference type="WBParaSite" id="PSAMB.scaffold125size75095.g2406.t1"/>
    </source>
</evidence>
<dbReference type="WBParaSite" id="PSAMB.scaffold125size75095.g2406.t1">
    <property type="protein sequence ID" value="PSAMB.scaffold125size75095.g2406.t1"/>
    <property type="gene ID" value="PSAMB.scaffold125size75095.g2406"/>
</dbReference>
<keyword evidence="1" id="KW-0677">Repeat</keyword>
<keyword evidence="3" id="KW-1133">Transmembrane helix</keyword>
<feature type="transmembrane region" description="Helical" evidence="3">
    <location>
        <begin position="606"/>
        <end position="626"/>
    </location>
</feature>
<protein>
    <submittedName>
        <fullName evidence="7">DM13 domain-containing protein</fullName>
    </submittedName>
</protein>
<dbReference type="Pfam" id="PF25489">
    <property type="entry name" value="At5g54830"/>
    <property type="match status" value="1"/>
</dbReference>
<sequence>MDGRWIIFSILLLHCCGNTFSSPISEPEPEPASTKPQPQPEPQPEPQAEPEPSKEKEWFGDFLGSLPDPQSSGVKGDVYLVNETTLQIVNFSYSGQAPDLYFWADREPVLTSSGVKIPSFEFGVTPLGKYENAERIVLILPAHRKIDEFSTVGLWCLEFAKDFGAVKVDKSREPPKAQFLSHELRGKRYNVGSGPILILDRRTIKVFGFTFDGDKAPDGYFFVGKGKEPDHDKGVKGCPGWVSPLPVSLRHVSSRRRAVLCSPYVQLGLYLSAMARLIIEIPVTKKQAKKFALTYCFAAIMITAMNERYKGGQDLILDLPESHDIYSIDWLSVYCVKFRVDFGFVPMTNLSKRIPPHVPPQKRADEIDVAQQAPWPVTTLLGTDARTNFTFQVGPPGARRGYQSLARARPNENVWYINGYMTPELYLRRGVTYTFNVEGGDDKSTEKFYNPLYFSDDPFGGYMKLSADERKQVKILAGAPKDEGVQDGNSVTGPTSNVGRLCVWSQDNMEDDPDKYEQFPDYRQTLTLKCASEGSAGTFTWTPDANTPDIVYYQSFTHYNMGWKMHIVNEIPHDLPDFKEEPYKYEIWLEHQSLRELPRLANGAPMLGPIAAAMFMSIAIAVLTFLPRKLLA</sequence>
<dbReference type="InterPro" id="IPR019545">
    <property type="entry name" value="DM13_domain"/>
</dbReference>
<dbReference type="Pfam" id="PF10517">
    <property type="entry name" value="DM13"/>
    <property type="match status" value="2"/>
</dbReference>
<feature type="compositionally biased region" description="Pro residues" evidence="2">
    <location>
        <begin position="37"/>
        <end position="49"/>
    </location>
</feature>
<evidence type="ECO:0000313" key="6">
    <source>
        <dbReference type="Proteomes" id="UP000887566"/>
    </source>
</evidence>
<feature type="chain" id="PRO_5037778882" evidence="4">
    <location>
        <begin position="22"/>
        <end position="632"/>
    </location>
</feature>
<evidence type="ECO:0000259" key="5">
    <source>
        <dbReference type="PROSITE" id="PS51549"/>
    </source>
</evidence>
<keyword evidence="4" id="KW-0732">Signal</keyword>
<proteinExistence type="predicted"/>
<dbReference type="PROSITE" id="PS51549">
    <property type="entry name" value="DM13"/>
    <property type="match status" value="2"/>
</dbReference>
<feature type="signal peptide" evidence="4">
    <location>
        <begin position="1"/>
        <end position="21"/>
    </location>
</feature>
<organism evidence="6 7">
    <name type="scientific">Plectus sambesii</name>
    <dbReference type="NCBI Taxonomy" id="2011161"/>
    <lineage>
        <taxon>Eukaryota</taxon>
        <taxon>Metazoa</taxon>
        <taxon>Ecdysozoa</taxon>
        <taxon>Nematoda</taxon>
        <taxon>Chromadorea</taxon>
        <taxon>Plectida</taxon>
        <taxon>Plectina</taxon>
        <taxon>Plectoidea</taxon>
        <taxon>Plectidae</taxon>
        <taxon>Plectus</taxon>
    </lineage>
</organism>
<name>A0A914UUZ3_9BILA</name>
<accession>A0A914UUZ3</accession>
<keyword evidence="3" id="KW-0472">Membrane</keyword>
<keyword evidence="6" id="KW-1185">Reference proteome</keyword>
<keyword evidence="3" id="KW-0812">Transmembrane</keyword>
<evidence type="ECO:0000256" key="1">
    <source>
        <dbReference type="ARBA" id="ARBA00022737"/>
    </source>
</evidence>
<evidence type="ECO:0000256" key="4">
    <source>
        <dbReference type="SAM" id="SignalP"/>
    </source>
</evidence>
<dbReference type="InterPro" id="IPR052126">
    <property type="entry name" value="Spindle_Org/Thrombomodulin"/>
</dbReference>
<reference evidence="7" key="1">
    <citation type="submission" date="2022-11" db="UniProtKB">
        <authorList>
            <consortium name="WormBaseParasite"/>
        </authorList>
    </citation>
    <scope>IDENTIFICATION</scope>
</reference>
<feature type="domain" description="DM13" evidence="5">
    <location>
        <begin position="177"/>
        <end position="348"/>
    </location>
</feature>